<keyword evidence="1" id="KW-0812">Transmembrane</keyword>
<dbReference type="AlphaFoldDB" id="A0A1M6Y2G6"/>
<keyword evidence="3" id="KW-1185">Reference proteome</keyword>
<keyword evidence="1" id="KW-0472">Membrane</keyword>
<evidence type="ECO:0000256" key="1">
    <source>
        <dbReference type="SAM" id="Phobius"/>
    </source>
</evidence>
<feature type="transmembrane region" description="Helical" evidence="1">
    <location>
        <begin position="9"/>
        <end position="27"/>
    </location>
</feature>
<organism evidence="2 3">
    <name type="scientific">Chryseobacterium polytrichastri</name>
    <dbReference type="NCBI Taxonomy" id="1302687"/>
    <lineage>
        <taxon>Bacteria</taxon>
        <taxon>Pseudomonadati</taxon>
        <taxon>Bacteroidota</taxon>
        <taxon>Flavobacteriia</taxon>
        <taxon>Flavobacteriales</taxon>
        <taxon>Weeksellaceae</taxon>
        <taxon>Chryseobacterium group</taxon>
        <taxon>Chryseobacterium</taxon>
    </lineage>
</organism>
<keyword evidence="1" id="KW-1133">Transmembrane helix</keyword>
<gene>
    <name evidence="2" type="ORF">SAMN05444267_101263</name>
</gene>
<dbReference type="Proteomes" id="UP000184364">
    <property type="component" value="Unassembled WGS sequence"/>
</dbReference>
<reference evidence="3" key="1">
    <citation type="submission" date="2016-11" db="EMBL/GenBank/DDBJ databases">
        <authorList>
            <person name="Varghese N."/>
            <person name="Submissions S."/>
        </authorList>
    </citation>
    <scope>NUCLEOTIDE SEQUENCE [LARGE SCALE GENOMIC DNA]</scope>
    <source>
        <strain evidence="3">DSM 26899</strain>
    </source>
</reference>
<dbReference type="STRING" id="1302687.SAMN05444267_101263"/>
<accession>A0A1M6Y2G6</accession>
<proteinExistence type="predicted"/>
<sequence length="123" mass="14126">MIKRKNRILLLNIVFLLTIVLVGLNLFKSKNQSHSSIAKSTAYLQKADVQNQVDVYNLSDIPDELIIEDINKTQFAVEVLIEKWVADLFSIQYFSPQPIVAHNFSFITLPRYILYHSLQISGC</sequence>
<protein>
    <submittedName>
        <fullName evidence="2">Uncharacterized protein</fullName>
    </submittedName>
</protein>
<name>A0A1M6Y2G6_9FLAO</name>
<evidence type="ECO:0000313" key="2">
    <source>
        <dbReference type="EMBL" id="SHL12354.1"/>
    </source>
</evidence>
<evidence type="ECO:0000313" key="3">
    <source>
        <dbReference type="Proteomes" id="UP000184364"/>
    </source>
</evidence>
<dbReference type="EMBL" id="FRAV01000012">
    <property type="protein sequence ID" value="SHL12354.1"/>
    <property type="molecule type" value="Genomic_DNA"/>
</dbReference>